<feature type="transmembrane region" description="Helical" evidence="1">
    <location>
        <begin position="284"/>
        <end position="301"/>
    </location>
</feature>
<feature type="transmembrane region" description="Helical" evidence="1">
    <location>
        <begin position="58"/>
        <end position="77"/>
    </location>
</feature>
<proteinExistence type="predicted"/>
<gene>
    <name evidence="3" type="ORF">GFH32_12305</name>
</gene>
<reference evidence="3 4" key="1">
    <citation type="submission" date="2019-10" db="EMBL/GenBank/DDBJ databases">
        <authorList>
            <person name="Dong K."/>
        </authorList>
    </citation>
    <scope>NUCLEOTIDE SEQUENCE [LARGE SCALE GENOMIC DNA]</scope>
    <source>
        <strain evidence="4">dk4302</strain>
    </source>
</reference>
<feature type="transmembrane region" description="Helical" evidence="1">
    <location>
        <begin position="12"/>
        <end position="32"/>
    </location>
</feature>
<feature type="transmembrane region" description="Helical" evidence="1">
    <location>
        <begin position="97"/>
        <end position="115"/>
    </location>
</feature>
<feature type="transmembrane region" description="Helical" evidence="1">
    <location>
        <begin position="243"/>
        <end position="263"/>
    </location>
</feature>
<feature type="transmembrane region" description="Helical" evidence="1">
    <location>
        <begin position="410"/>
        <end position="429"/>
    </location>
</feature>
<feature type="transmembrane region" description="Helical" evidence="1">
    <location>
        <begin position="207"/>
        <end position="223"/>
    </location>
</feature>
<feature type="transmembrane region" description="Helical" evidence="1">
    <location>
        <begin position="152"/>
        <end position="170"/>
    </location>
</feature>
<dbReference type="EMBL" id="CP045652">
    <property type="protein sequence ID" value="QGA27054.1"/>
    <property type="molecule type" value="Genomic_DNA"/>
</dbReference>
<feature type="transmembrane region" description="Helical" evidence="1">
    <location>
        <begin position="127"/>
        <end position="145"/>
    </location>
</feature>
<keyword evidence="4" id="KW-1185">Reference proteome</keyword>
<protein>
    <submittedName>
        <fullName evidence="3">DUF5009 domain-containing protein</fullName>
    </submittedName>
</protein>
<keyword evidence="1" id="KW-1133">Transmembrane helix</keyword>
<feature type="transmembrane region" description="Helical" evidence="1">
    <location>
        <begin position="441"/>
        <end position="461"/>
    </location>
</feature>
<organism evidence="3 4">
    <name type="scientific">Sphingobacterium zhuxiongii</name>
    <dbReference type="NCBI Taxonomy" id="2662364"/>
    <lineage>
        <taxon>Bacteria</taxon>
        <taxon>Pseudomonadati</taxon>
        <taxon>Bacteroidota</taxon>
        <taxon>Sphingobacteriia</taxon>
        <taxon>Sphingobacteriales</taxon>
        <taxon>Sphingobacteriaceae</taxon>
        <taxon>Sphingobacterium</taxon>
    </lineage>
</organism>
<keyword evidence="1" id="KW-0472">Membrane</keyword>
<dbReference type="Proteomes" id="UP000326921">
    <property type="component" value="Chromosome"/>
</dbReference>
<feature type="transmembrane region" description="Helical" evidence="1">
    <location>
        <begin position="335"/>
        <end position="354"/>
    </location>
</feature>
<evidence type="ECO:0000313" key="3">
    <source>
        <dbReference type="EMBL" id="QGA27054.1"/>
    </source>
</evidence>
<feature type="transmembrane region" description="Helical" evidence="1">
    <location>
        <begin position="182"/>
        <end position="202"/>
    </location>
</feature>
<dbReference type="AlphaFoldDB" id="A0A5Q0QCL9"/>
<feature type="domain" description="DUF5009" evidence="2">
    <location>
        <begin position="9"/>
        <end position="265"/>
    </location>
</feature>
<feature type="transmembrane region" description="Helical" evidence="1">
    <location>
        <begin position="369"/>
        <end position="389"/>
    </location>
</feature>
<name>A0A5Q0QCL9_9SPHI</name>
<dbReference type="Pfam" id="PF16401">
    <property type="entry name" value="DUF5009"/>
    <property type="match status" value="1"/>
</dbReference>
<feature type="transmembrane region" description="Helical" evidence="1">
    <location>
        <begin position="307"/>
        <end position="326"/>
    </location>
</feature>
<keyword evidence="1" id="KW-0812">Transmembrane</keyword>
<dbReference type="InterPro" id="IPR032176">
    <property type="entry name" value="DUF5009"/>
</dbReference>
<evidence type="ECO:0000256" key="1">
    <source>
        <dbReference type="SAM" id="Phobius"/>
    </source>
</evidence>
<dbReference type="KEGG" id="sphe:GFH32_12305"/>
<dbReference type="PANTHER" id="PTHR31061:SF24">
    <property type="entry name" value="LD22376P"/>
    <property type="match status" value="1"/>
</dbReference>
<evidence type="ECO:0000259" key="2">
    <source>
        <dbReference type="Pfam" id="PF16401"/>
    </source>
</evidence>
<evidence type="ECO:0000313" key="4">
    <source>
        <dbReference type="Proteomes" id="UP000326921"/>
    </source>
</evidence>
<dbReference type="PANTHER" id="PTHR31061">
    <property type="entry name" value="LD22376P"/>
    <property type="match status" value="1"/>
</dbReference>
<dbReference type="RefSeq" id="WP_153511896.1">
    <property type="nucleotide sequence ID" value="NZ_CP045652.1"/>
</dbReference>
<accession>A0A5Q0QCL9</accession>
<sequence length="470" mass="53863">MNTPVKKYRNLSIDLLRGLAIVGMVLAAVIPWTSEFPGWMYHAQVAPPDFKFNPDRPGITWVDLVFPFFLFSMGAAFPFALKKSYDAGKFGSISKIILRRGLLLVVFAIALAYLTPENLTGSKTLNYLSSLTAFAAFFLLFMRFEGTVWRKYGLQALGALILILLTYYHSEVLGNTFHKEKSNIIILVLANMAVFGTLFWLLSANNIFIRIVILICFMGIWFTKDIPGSWTAYIWNFHPEIHWFYNFAFLKYLCIVLPGSILGDLIWKHKEIFQTPFTDEEKKSTAILATLGFLFVAFHVVCLYERWIMLDLIGHALFALVFYFLLKDKTVGKIAFYKQLVLCGFAFSTMGLFFEPLDGGIKKDPSTFSYWFITSGLAFIFYLTCDYLVTFWKNNMIIQSLVRCGQNPMIAYSVSAFFITPILGLIQVLPVLDQLGSTSPYLGLIRTVIFIVLMIFFTGYCTRRQWFWRS</sequence>